<dbReference type="AlphaFoldDB" id="A0A7H9BFA1"/>
<dbReference type="RefSeq" id="WP_179356954.1">
    <property type="nucleotide sequence ID" value="NZ_CP058627.1"/>
</dbReference>
<dbReference type="Pfam" id="PF00704">
    <property type="entry name" value="Glyco_hydro_18"/>
    <property type="match status" value="1"/>
</dbReference>
<dbReference type="KEGG" id="chiz:HQ393_00665"/>
<evidence type="ECO:0000256" key="7">
    <source>
        <dbReference type="RuleBase" id="RU004453"/>
    </source>
</evidence>
<dbReference type="InterPro" id="IPR050314">
    <property type="entry name" value="Glycosyl_Hydrlase_18"/>
</dbReference>
<dbReference type="GO" id="GO:0005975">
    <property type="term" value="P:carbohydrate metabolic process"/>
    <property type="evidence" value="ECO:0007669"/>
    <property type="project" value="InterPro"/>
</dbReference>
<evidence type="ECO:0000256" key="2">
    <source>
        <dbReference type="ARBA" id="ARBA00012729"/>
    </source>
</evidence>
<feature type="domain" description="GH18" evidence="8">
    <location>
        <begin position="3"/>
        <end position="358"/>
    </location>
</feature>
<dbReference type="SUPFAM" id="SSF51445">
    <property type="entry name" value="(Trans)glycosidases"/>
    <property type="match status" value="1"/>
</dbReference>
<dbReference type="SMART" id="SM00636">
    <property type="entry name" value="Glyco_18"/>
    <property type="match status" value="1"/>
</dbReference>
<dbReference type="EMBL" id="CP058627">
    <property type="protein sequence ID" value="QLG86868.1"/>
    <property type="molecule type" value="Genomic_DNA"/>
</dbReference>
<comment type="similarity">
    <text evidence="7">Belongs to the glycosyl hydrolase 18 family.</text>
</comment>
<proteinExistence type="inferred from homology"/>
<evidence type="ECO:0000256" key="5">
    <source>
        <dbReference type="ARBA" id="ARBA00023295"/>
    </source>
</evidence>
<dbReference type="EC" id="3.2.1.14" evidence="2"/>
<dbReference type="PANTHER" id="PTHR11177">
    <property type="entry name" value="CHITINASE"/>
    <property type="match status" value="1"/>
</dbReference>
<dbReference type="PROSITE" id="PS01095">
    <property type="entry name" value="GH18_1"/>
    <property type="match status" value="1"/>
</dbReference>
<gene>
    <name evidence="9" type="ORF">HQ393_00665</name>
</gene>
<dbReference type="Gene3D" id="3.20.20.80">
    <property type="entry name" value="Glycosidases"/>
    <property type="match status" value="1"/>
</dbReference>
<keyword evidence="10" id="KW-1185">Reference proteome</keyword>
<evidence type="ECO:0000259" key="8">
    <source>
        <dbReference type="PROSITE" id="PS51910"/>
    </source>
</evidence>
<organism evidence="9 10">
    <name type="scientific">Chitinibacter bivalviorum</name>
    <dbReference type="NCBI Taxonomy" id="2739434"/>
    <lineage>
        <taxon>Bacteria</taxon>
        <taxon>Pseudomonadati</taxon>
        <taxon>Pseudomonadota</taxon>
        <taxon>Betaproteobacteria</taxon>
        <taxon>Neisseriales</taxon>
        <taxon>Chitinibacteraceae</taxon>
        <taxon>Chitinibacter</taxon>
    </lineage>
</organism>
<evidence type="ECO:0000256" key="6">
    <source>
        <dbReference type="RuleBase" id="RU000489"/>
    </source>
</evidence>
<dbReference type="Gene3D" id="3.10.50.10">
    <property type="match status" value="1"/>
</dbReference>
<accession>A0A7H9BFA1</accession>
<dbReference type="Proteomes" id="UP000509597">
    <property type="component" value="Chromosome"/>
</dbReference>
<keyword evidence="3 6" id="KW-0378">Hydrolase</keyword>
<keyword evidence="4" id="KW-0146">Chitin degradation</keyword>
<comment type="catalytic activity">
    <reaction evidence="1">
        <text>Random endo-hydrolysis of N-acetyl-beta-D-glucosaminide (1-&gt;4)-beta-linkages in chitin and chitodextrins.</text>
        <dbReference type="EC" id="3.2.1.14"/>
    </reaction>
</comment>
<keyword evidence="5 6" id="KW-0326">Glycosidase</keyword>
<dbReference type="CDD" id="cd06548">
    <property type="entry name" value="GH18_chitinase"/>
    <property type="match status" value="1"/>
</dbReference>
<keyword evidence="4" id="KW-0624">Polysaccharide degradation</keyword>
<dbReference type="GO" id="GO:0008061">
    <property type="term" value="F:chitin binding"/>
    <property type="evidence" value="ECO:0007669"/>
    <property type="project" value="InterPro"/>
</dbReference>
<dbReference type="PANTHER" id="PTHR11177:SF317">
    <property type="entry name" value="CHITINASE 12-RELATED"/>
    <property type="match status" value="1"/>
</dbReference>
<evidence type="ECO:0000313" key="9">
    <source>
        <dbReference type="EMBL" id="QLG86868.1"/>
    </source>
</evidence>
<dbReference type="SUPFAM" id="SSF54556">
    <property type="entry name" value="Chitinase insertion domain"/>
    <property type="match status" value="1"/>
</dbReference>
<dbReference type="GO" id="GO:0006032">
    <property type="term" value="P:chitin catabolic process"/>
    <property type="evidence" value="ECO:0007669"/>
    <property type="project" value="UniProtKB-KW"/>
</dbReference>
<dbReference type="InterPro" id="IPR017853">
    <property type="entry name" value="GH"/>
</dbReference>
<reference evidence="9 10" key="1">
    <citation type="submission" date="2020-07" db="EMBL/GenBank/DDBJ databases">
        <title>Complete genome sequence of Chitinibacter sp. 2T18.</title>
        <authorList>
            <person name="Bae J.-W."/>
            <person name="Choi J.-W."/>
        </authorList>
    </citation>
    <scope>NUCLEOTIDE SEQUENCE [LARGE SCALE GENOMIC DNA]</scope>
    <source>
        <strain evidence="9 10">2T18</strain>
    </source>
</reference>
<keyword evidence="4" id="KW-0119">Carbohydrate metabolism</keyword>
<evidence type="ECO:0000256" key="4">
    <source>
        <dbReference type="ARBA" id="ARBA00023024"/>
    </source>
</evidence>
<dbReference type="PROSITE" id="PS51910">
    <property type="entry name" value="GH18_2"/>
    <property type="match status" value="1"/>
</dbReference>
<dbReference type="InterPro" id="IPR029070">
    <property type="entry name" value="Chitinase_insertion_sf"/>
</dbReference>
<evidence type="ECO:0000313" key="10">
    <source>
        <dbReference type="Proteomes" id="UP000509597"/>
    </source>
</evidence>
<evidence type="ECO:0000256" key="1">
    <source>
        <dbReference type="ARBA" id="ARBA00000822"/>
    </source>
</evidence>
<name>A0A7H9BFA1_9NEIS</name>
<sequence length="358" mass="39860">MSRILLAYLATWNPFDLDKLPAEKLTHLCYAFAKVVNHQVGLQFAFEDARDEVELARFEQYFVDLQALKLRNPDLKIMISIGGWTADGFSDAALSAASRAEFADSAVKFMLDRQLDGIDMDWEYPSNDMAGIKARPEDKHNFSLMLEALRDRLDAASDREGRVGKHRYQLSIAAGAGQYYLDGVEIGRVAAACDFINMMTYDFYNGWAKRAGHHSNLFNSAVDPDGDSADKGIQLFINNGVPREKLVIGCPFYGRSLKGVGAKGLGESGLAGSNGAYGFRTIDTELLPSGRYTRHWDAAAQAPWLQNGDEFVSYEDRESIALKGRYAVEQQLAGAMFWEYTDDHNNALLDALYLSLQD</sequence>
<protein>
    <recommendedName>
        <fullName evidence="2">chitinase</fullName>
        <ecNumber evidence="2">3.2.1.14</ecNumber>
    </recommendedName>
</protein>
<dbReference type="InterPro" id="IPR001223">
    <property type="entry name" value="Glyco_hydro18_cat"/>
</dbReference>
<dbReference type="InterPro" id="IPR001579">
    <property type="entry name" value="Glyco_hydro_18_chit_AS"/>
</dbReference>
<dbReference type="GO" id="GO:0008843">
    <property type="term" value="F:endochitinase activity"/>
    <property type="evidence" value="ECO:0007669"/>
    <property type="project" value="UniProtKB-EC"/>
</dbReference>
<evidence type="ECO:0000256" key="3">
    <source>
        <dbReference type="ARBA" id="ARBA00022801"/>
    </source>
</evidence>
<dbReference type="InterPro" id="IPR011583">
    <property type="entry name" value="Chitinase_II/V-like_cat"/>
</dbReference>